<reference evidence="7 9" key="1">
    <citation type="submission" date="2018-06" db="EMBL/GenBank/DDBJ databases">
        <authorList>
            <consortium name="Pathogen Informatics"/>
            <person name="Doyle S."/>
        </authorList>
    </citation>
    <scope>NUCLEOTIDE SEQUENCE [LARGE SCALE GENOMIC DNA]</scope>
    <source>
        <strain evidence="7 9">NCTC11343</strain>
    </source>
</reference>
<accession>A0A2X2IX98</accession>
<evidence type="ECO:0000256" key="4">
    <source>
        <dbReference type="PIRSR" id="PIRSR000303-1"/>
    </source>
</evidence>
<evidence type="ECO:0000313" key="8">
    <source>
        <dbReference type="EMBL" id="VXD05598.1"/>
    </source>
</evidence>
<evidence type="ECO:0000256" key="5">
    <source>
        <dbReference type="RuleBase" id="RU000499"/>
    </source>
</evidence>
<evidence type="ECO:0000313" key="9">
    <source>
        <dbReference type="Proteomes" id="UP000251241"/>
    </source>
</evidence>
<dbReference type="InterPro" id="IPR000889">
    <property type="entry name" value="Glutathione_peroxidase"/>
</dbReference>
<reference evidence="8 10" key="2">
    <citation type="submission" date="2019-10" db="EMBL/GenBank/DDBJ databases">
        <authorList>
            <person name="Karimi E."/>
        </authorList>
    </citation>
    <scope>NUCLEOTIDE SEQUENCE [LARGE SCALE GENOMIC DNA]</scope>
    <source>
        <strain evidence="8">Sphingobacterium sp. 8BC</strain>
    </source>
</reference>
<dbReference type="GO" id="GO:0004601">
    <property type="term" value="F:peroxidase activity"/>
    <property type="evidence" value="ECO:0007669"/>
    <property type="project" value="UniProtKB-KW"/>
</dbReference>
<protein>
    <recommendedName>
        <fullName evidence="5">Glutathione peroxidase</fullName>
    </recommendedName>
</protein>
<comment type="similarity">
    <text evidence="1 5">Belongs to the glutathione peroxidase family.</text>
</comment>
<keyword evidence="2 5" id="KW-0575">Peroxidase</keyword>
<evidence type="ECO:0000259" key="6">
    <source>
        <dbReference type="PROSITE" id="PS51352"/>
    </source>
</evidence>
<dbReference type="SUPFAM" id="SSF52833">
    <property type="entry name" value="Thioredoxin-like"/>
    <property type="match status" value="1"/>
</dbReference>
<dbReference type="Proteomes" id="UP000432350">
    <property type="component" value="Unassembled WGS sequence"/>
</dbReference>
<evidence type="ECO:0000256" key="3">
    <source>
        <dbReference type="ARBA" id="ARBA00023002"/>
    </source>
</evidence>
<keyword evidence="3 5" id="KW-0560">Oxidoreductase</keyword>
<evidence type="ECO:0000313" key="10">
    <source>
        <dbReference type="Proteomes" id="UP000432350"/>
    </source>
</evidence>
<dbReference type="Proteomes" id="UP000251241">
    <property type="component" value="Unassembled WGS sequence"/>
</dbReference>
<dbReference type="PRINTS" id="PR01011">
    <property type="entry name" value="GLUTPROXDASE"/>
</dbReference>
<dbReference type="PANTHER" id="PTHR11592">
    <property type="entry name" value="GLUTATHIONE PEROXIDASE"/>
    <property type="match status" value="1"/>
</dbReference>
<dbReference type="PANTHER" id="PTHR11592:SF78">
    <property type="entry name" value="GLUTATHIONE PEROXIDASE"/>
    <property type="match status" value="1"/>
</dbReference>
<feature type="active site" evidence="4">
    <location>
        <position position="36"/>
    </location>
</feature>
<proteinExistence type="inferred from homology"/>
<dbReference type="PROSITE" id="PS51355">
    <property type="entry name" value="GLUTATHIONE_PEROXID_3"/>
    <property type="match status" value="1"/>
</dbReference>
<sequence>MKTVYDFDALQFNGKKKSLADFEGKVLLIVNTASQCLFTRQFKSLEKLYQRYKDQGFEILAFPANNFRNQEPLTGGTLETFCRINQQVSFPIFKRSHVIGEYTTPLYSFLSSKDQNGHINSKPSWNFHKYLINKKGEVIDFYYPTTSPLSSKICRNIERLLQE</sequence>
<dbReference type="EMBL" id="UAUU01000003">
    <property type="protein sequence ID" value="SPZ84761.1"/>
    <property type="molecule type" value="Genomic_DNA"/>
</dbReference>
<feature type="domain" description="Thioredoxin" evidence="6">
    <location>
        <begin position="1"/>
        <end position="162"/>
    </location>
</feature>
<accession>A0A654DIW9</accession>
<organism evidence="7 9">
    <name type="scientific">Sphingobacterium multivorum</name>
    <dbReference type="NCBI Taxonomy" id="28454"/>
    <lineage>
        <taxon>Bacteria</taxon>
        <taxon>Pseudomonadati</taxon>
        <taxon>Bacteroidota</taxon>
        <taxon>Sphingobacteriia</taxon>
        <taxon>Sphingobacteriales</taxon>
        <taxon>Sphingobacteriaceae</taxon>
        <taxon>Sphingobacterium</taxon>
    </lineage>
</organism>
<evidence type="ECO:0000256" key="1">
    <source>
        <dbReference type="ARBA" id="ARBA00006926"/>
    </source>
</evidence>
<dbReference type="EMBL" id="CABWMV010000025">
    <property type="protein sequence ID" value="VXD05598.1"/>
    <property type="molecule type" value="Genomic_DNA"/>
</dbReference>
<dbReference type="InterPro" id="IPR036249">
    <property type="entry name" value="Thioredoxin-like_sf"/>
</dbReference>
<dbReference type="GeneID" id="97180736"/>
<dbReference type="RefSeq" id="WP_070564142.1">
    <property type="nucleotide sequence ID" value="NZ_CP068086.1"/>
</dbReference>
<evidence type="ECO:0000256" key="2">
    <source>
        <dbReference type="ARBA" id="ARBA00022559"/>
    </source>
</evidence>
<dbReference type="PIRSF" id="PIRSF000303">
    <property type="entry name" value="Glutathion_perox"/>
    <property type="match status" value="1"/>
</dbReference>
<dbReference type="Gene3D" id="3.40.30.10">
    <property type="entry name" value="Glutaredoxin"/>
    <property type="match status" value="1"/>
</dbReference>
<evidence type="ECO:0000313" key="7">
    <source>
        <dbReference type="EMBL" id="SPZ84761.1"/>
    </source>
</evidence>
<dbReference type="Pfam" id="PF00255">
    <property type="entry name" value="GSHPx"/>
    <property type="match status" value="1"/>
</dbReference>
<dbReference type="CDD" id="cd00340">
    <property type="entry name" value="GSH_Peroxidase"/>
    <property type="match status" value="1"/>
</dbReference>
<gene>
    <name evidence="7" type="primary">bsaA_1</name>
    <name evidence="8" type="synonym">gpo</name>
    <name evidence="7" type="ORF">NCTC11343_01306</name>
    <name evidence="8" type="ORF">SPHINGO8BC_60574</name>
</gene>
<dbReference type="PROSITE" id="PS51352">
    <property type="entry name" value="THIOREDOXIN_2"/>
    <property type="match status" value="1"/>
</dbReference>
<dbReference type="GO" id="GO:0034599">
    <property type="term" value="P:cellular response to oxidative stress"/>
    <property type="evidence" value="ECO:0007669"/>
    <property type="project" value="TreeGrafter"/>
</dbReference>
<dbReference type="AlphaFoldDB" id="A0A2X2IX98"/>
<dbReference type="InterPro" id="IPR013766">
    <property type="entry name" value="Thioredoxin_domain"/>
</dbReference>
<name>A0A2X2IX98_SPHMU</name>